<accession>A0ABU0RFR1</accession>
<feature type="region of interest" description="Disordered" evidence="1">
    <location>
        <begin position="1"/>
        <end position="25"/>
    </location>
</feature>
<evidence type="ECO:0000256" key="1">
    <source>
        <dbReference type="SAM" id="MobiDB-lite"/>
    </source>
</evidence>
<protein>
    <submittedName>
        <fullName evidence="2">Uncharacterized protein</fullName>
    </submittedName>
</protein>
<keyword evidence="3" id="KW-1185">Reference proteome</keyword>
<dbReference type="Proteomes" id="UP001223072">
    <property type="component" value="Unassembled WGS sequence"/>
</dbReference>
<dbReference type="EMBL" id="JAUSZS010000002">
    <property type="protein sequence ID" value="MDQ0930805.1"/>
    <property type="molecule type" value="Genomic_DNA"/>
</dbReference>
<reference evidence="2 3" key="1">
    <citation type="submission" date="2023-07" db="EMBL/GenBank/DDBJ databases">
        <title>Comparative genomics of wheat-associated soil bacteria to identify genetic determinants of phenazine resistance.</title>
        <authorList>
            <person name="Mouncey N."/>
        </authorList>
    </citation>
    <scope>NUCLEOTIDE SEQUENCE [LARGE SCALE GENOMIC DNA]</scope>
    <source>
        <strain evidence="2 3">W2I16</strain>
    </source>
</reference>
<evidence type="ECO:0000313" key="2">
    <source>
        <dbReference type="EMBL" id="MDQ0930805.1"/>
    </source>
</evidence>
<comment type="caution">
    <text evidence="2">The sequence shown here is derived from an EMBL/GenBank/DDBJ whole genome shotgun (WGS) entry which is preliminary data.</text>
</comment>
<proteinExistence type="predicted"/>
<organism evidence="2 3">
    <name type="scientific">Streptomyces turgidiscabies</name>
    <dbReference type="NCBI Taxonomy" id="85558"/>
    <lineage>
        <taxon>Bacteria</taxon>
        <taxon>Bacillati</taxon>
        <taxon>Actinomycetota</taxon>
        <taxon>Actinomycetes</taxon>
        <taxon>Kitasatosporales</taxon>
        <taxon>Streptomycetaceae</taxon>
        <taxon>Streptomyces</taxon>
    </lineage>
</organism>
<sequence length="117" mass="12903">MYERRTNNPAPVPPPPLGTIAGQRQPSDVRIGDFVCLDGLYLQVRDMRSGGTAGRRVLIFDEHSPWVMRESTTTYRPIELLWPKPSSAIARTATSPQRGALPCASARFTERGTTSSC</sequence>
<evidence type="ECO:0000313" key="3">
    <source>
        <dbReference type="Proteomes" id="UP001223072"/>
    </source>
</evidence>
<gene>
    <name evidence="2" type="ORF">QFZ49_000712</name>
</gene>
<name>A0ABU0RFR1_9ACTN</name>